<keyword evidence="1" id="KW-0812">Transmembrane</keyword>
<accession>A0A7Z0MN59</accession>
<sequence>MGYLVILQGSTETTFYVLAVYFGSAQVRQIRHALAAGLRVICGYYCGYCGLLFFMLRVCYTLSHSVWARITHPTGGCNYG</sequence>
<dbReference type="AlphaFoldDB" id="A0A7Z0MN59"/>
<protein>
    <submittedName>
        <fullName evidence="2">Uncharacterized protein</fullName>
    </submittedName>
</protein>
<evidence type="ECO:0000313" key="3">
    <source>
        <dbReference type="Proteomes" id="UP000537890"/>
    </source>
</evidence>
<dbReference type="EMBL" id="JACCHS010000036">
    <property type="protein sequence ID" value="NYT46754.1"/>
    <property type="molecule type" value="Genomic_DNA"/>
</dbReference>
<proteinExistence type="predicted"/>
<feature type="transmembrane region" description="Helical" evidence="1">
    <location>
        <begin position="36"/>
        <end position="56"/>
    </location>
</feature>
<feature type="transmembrane region" description="Helical" evidence="1">
    <location>
        <begin position="6"/>
        <end position="24"/>
    </location>
</feature>
<keyword evidence="1" id="KW-1133">Transmembrane helix</keyword>
<evidence type="ECO:0000256" key="1">
    <source>
        <dbReference type="SAM" id="Phobius"/>
    </source>
</evidence>
<keyword evidence="1" id="KW-0472">Membrane</keyword>
<evidence type="ECO:0000313" key="2">
    <source>
        <dbReference type="EMBL" id="NYT46754.1"/>
    </source>
</evidence>
<reference evidence="2 3" key="1">
    <citation type="submission" date="2020-05" db="EMBL/GenBank/DDBJ databases">
        <title>Horizontal transmission and recombination maintain forever young bacterial symbiont genomes.</title>
        <authorList>
            <person name="Russell S.L."/>
            <person name="Pepper-Tunick E."/>
            <person name="Svedberg J."/>
            <person name="Byrne A."/>
            <person name="Ruelas Castillo J."/>
            <person name="Vollmers C."/>
            <person name="Beinart R.A."/>
            <person name="Corbett-Detig R."/>
        </authorList>
    </citation>
    <scope>NUCLEOTIDE SEQUENCE [LARGE SCALE GENOMIC DNA]</scope>
    <source>
        <strain evidence="2">4727-3</strain>
    </source>
</reference>
<dbReference type="Proteomes" id="UP000537890">
    <property type="component" value="Unassembled WGS sequence"/>
</dbReference>
<organism evidence="2 3">
    <name type="scientific">Candidatus Methanofishera endochildressiae</name>
    <dbReference type="NCBI Taxonomy" id="2738884"/>
    <lineage>
        <taxon>Bacteria</taxon>
        <taxon>Pseudomonadati</taxon>
        <taxon>Pseudomonadota</taxon>
        <taxon>Gammaproteobacteria</taxon>
        <taxon>Candidatus Methanofishera</taxon>
    </lineage>
</organism>
<gene>
    <name evidence="2" type="ORF">H0A75_03000</name>
</gene>
<comment type="caution">
    <text evidence="2">The sequence shown here is derived from an EMBL/GenBank/DDBJ whole genome shotgun (WGS) entry which is preliminary data.</text>
</comment>
<name>A0A7Z0MN59_9GAMM</name>